<protein>
    <submittedName>
        <fullName evidence="2">Octapeptide-repeat protein T2</fullName>
    </submittedName>
</protein>
<dbReference type="EMBL" id="AZIM01000046">
    <property type="protein sequence ID" value="ETE73758.1"/>
    <property type="molecule type" value="Genomic_DNA"/>
</dbReference>
<comment type="caution">
    <text evidence="2">The sequence shown here is derived from an EMBL/GenBank/DDBJ whole genome shotgun (WGS) entry which is preliminary data.</text>
</comment>
<evidence type="ECO:0000256" key="1">
    <source>
        <dbReference type="SAM" id="MobiDB-lite"/>
    </source>
</evidence>
<keyword evidence="3" id="KW-1185">Reference proteome</keyword>
<evidence type="ECO:0000313" key="3">
    <source>
        <dbReference type="Proteomes" id="UP000018936"/>
    </source>
</evidence>
<accession>V8PIB3</accession>
<feature type="region of interest" description="Disordered" evidence="1">
    <location>
        <begin position="1"/>
        <end position="224"/>
    </location>
</feature>
<feature type="compositionally biased region" description="Basic and acidic residues" evidence="1">
    <location>
        <begin position="60"/>
        <end position="211"/>
    </location>
</feature>
<feature type="region of interest" description="Disordered" evidence="1">
    <location>
        <begin position="285"/>
        <end position="352"/>
    </location>
</feature>
<proteinExistence type="predicted"/>
<evidence type="ECO:0000313" key="2">
    <source>
        <dbReference type="EMBL" id="ETE73758.1"/>
    </source>
</evidence>
<name>V8PIB3_OPHHA</name>
<feature type="non-terminal residue" evidence="2">
    <location>
        <position position="352"/>
    </location>
</feature>
<sequence>RCSPSKIFRTFSAPLTRTTGLPSRCVLNTAPGSPARSGEREGGRGKRRKGKRERGKRKRDREEGREGGKEKEKGREGGREGRRDEEREGRKKRQEGREGRRDKEGGREGKEAGREGERERRREVRRERGGREAEGERVGKKDIGREGELDRKSDREERGKEGKREGEQGGRDGGRKKETERKGGRRRGQEKERQRGREGRRERKGEQEGDGSRTQSANRRCLSALLKVDSPSDLCASAQPLSLGAQNRPDAQLLPSLAAYRRRAALIPQIDGSAIPFIRPHEWEPEGAKTSLPHRPVGVQMPGESNPEGGRGRPRATFSSSHQFGGTTPCRGWEPGVSSSPKAEIESAGWRF</sequence>
<feature type="compositionally biased region" description="Polar residues" evidence="1">
    <location>
        <begin position="317"/>
        <end position="326"/>
    </location>
</feature>
<organism evidence="2 3">
    <name type="scientific">Ophiophagus hannah</name>
    <name type="common">King cobra</name>
    <name type="synonym">Naja hannah</name>
    <dbReference type="NCBI Taxonomy" id="8665"/>
    <lineage>
        <taxon>Eukaryota</taxon>
        <taxon>Metazoa</taxon>
        <taxon>Chordata</taxon>
        <taxon>Craniata</taxon>
        <taxon>Vertebrata</taxon>
        <taxon>Euteleostomi</taxon>
        <taxon>Lepidosauria</taxon>
        <taxon>Squamata</taxon>
        <taxon>Bifurcata</taxon>
        <taxon>Unidentata</taxon>
        <taxon>Episquamata</taxon>
        <taxon>Toxicofera</taxon>
        <taxon>Serpentes</taxon>
        <taxon>Colubroidea</taxon>
        <taxon>Elapidae</taxon>
        <taxon>Elapinae</taxon>
        <taxon>Ophiophagus</taxon>
    </lineage>
</organism>
<reference evidence="2 3" key="1">
    <citation type="journal article" date="2013" name="Proc. Natl. Acad. Sci. U.S.A.">
        <title>The king cobra genome reveals dynamic gene evolution and adaptation in the snake venom system.</title>
        <authorList>
            <person name="Vonk F.J."/>
            <person name="Casewell N.R."/>
            <person name="Henkel C.V."/>
            <person name="Heimberg A.M."/>
            <person name="Jansen H.J."/>
            <person name="McCleary R.J."/>
            <person name="Kerkkamp H.M."/>
            <person name="Vos R.A."/>
            <person name="Guerreiro I."/>
            <person name="Calvete J.J."/>
            <person name="Wuster W."/>
            <person name="Woods A.E."/>
            <person name="Logan J.M."/>
            <person name="Harrison R.A."/>
            <person name="Castoe T.A."/>
            <person name="de Koning A.P."/>
            <person name="Pollock D.D."/>
            <person name="Yandell M."/>
            <person name="Calderon D."/>
            <person name="Renjifo C."/>
            <person name="Currier R.B."/>
            <person name="Salgado D."/>
            <person name="Pla D."/>
            <person name="Sanz L."/>
            <person name="Hyder A.S."/>
            <person name="Ribeiro J.M."/>
            <person name="Arntzen J.W."/>
            <person name="van den Thillart G.E."/>
            <person name="Boetzer M."/>
            <person name="Pirovano W."/>
            <person name="Dirks R.P."/>
            <person name="Spaink H.P."/>
            <person name="Duboule D."/>
            <person name="McGlinn E."/>
            <person name="Kini R.M."/>
            <person name="Richardson M.K."/>
        </authorList>
    </citation>
    <scope>NUCLEOTIDE SEQUENCE</scope>
    <source>
        <tissue evidence="2">Blood</tissue>
    </source>
</reference>
<dbReference type="AlphaFoldDB" id="V8PIB3"/>
<gene>
    <name evidence="2" type="primary">Srst</name>
    <name evidence="2" type="ORF">L345_00411</name>
</gene>
<dbReference type="Proteomes" id="UP000018936">
    <property type="component" value="Unassembled WGS sequence"/>
</dbReference>
<feature type="non-terminal residue" evidence="2">
    <location>
        <position position="1"/>
    </location>
</feature>
<feature type="compositionally biased region" description="Basic residues" evidence="1">
    <location>
        <begin position="45"/>
        <end position="59"/>
    </location>
</feature>